<comment type="caution">
    <text evidence="1">The sequence shown here is derived from an EMBL/GenBank/DDBJ whole genome shotgun (WGS) entry which is preliminary data.</text>
</comment>
<dbReference type="EMBL" id="BART01027283">
    <property type="protein sequence ID" value="GAG91494.1"/>
    <property type="molecule type" value="Genomic_DNA"/>
</dbReference>
<sequence length="142" mass="16068">MAKKPNNTKETNKSKTIQPAEYEQLILDHVNHFPSGLTIADISKNLGISRITISKYISVLEAKEKVFSKSIGAYTLYLPLERTFIPLESVNSYYQGILKGLMEEFPGDKEEAFKRIGLNINKFITFPLGSDFPKEILKPEKA</sequence>
<dbReference type="InterPro" id="IPR036390">
    <property type="entry name" value="WH_DNA-bd_sf"/>
</dbReference>
<gene>
    <name evidence="1" type="ORF">S01H4_48398</name>
</gene>
<dbReference type="SUPFAM" id="SSF46785">
    <property type="entry name" value="Winged helix' DNA-binding domain"/>
    <property type="match status" value="1"/>
</dbReference>
<organism evidence="1">
    <name type="scientific">marine sediment metagenome</name>
    <dbReference type="NCBI Taxonomy" id="412755"/>
    <lineage>
        <taxon>unclassified sequences</taxon>
        <taxon>metagenomes</taxon>
        <taxon>ecological metagenomes</taxon>
    </lineage>
</organism>
<reference evidence="1" key="1">
    <citation type="journal article" date="2014" name="Front. Microbiol.">
        <title>High frequency of phylogenetically diverse reductive dehalogenase-homologous genes in deep subseafloor sedimentary metagenomes.</title>
        <authorList>
            <person name="Kawai M."/>
            <person name="Futagami T."/>
            <person name="Toyoda A."/>
            <person name="Takaki Y."/>
            <person name="Nishi S."/>
            <person name="Hori S."/>
            <person name="Arai W."/>
            <person name="Tsubouchi T."/>
            <person name="Morono Y."/>
            <person name="Uchiyama I."/>
            <person name="Ito T."/>
            <person name="Fujiyama A."/>
            <person name="Inagaki F."/>
            <person name="Takami H."/>
        </authorList>
    </citation>
    <scope>NUCLEOTIDE SEQUENCE</scope>
    <source>
        <strain evidence="1">Expedition CK06-06</strain>
    </source>
</reference>
<dbReference type="InterPro" id="IPR036388">
    <property type="entry name" value="WH-like_DNA-bd_sf"/>
</dbReference>
<proteinExistence type="predicted"/>
<accession>X1B6X7</accession>
<protein>
    <submittedName>
        <fullName evidence="1">Uncharacterized protein</fullName>
    </submittedName>
</protein>
<dbReference type="Gene3D" id="1.10.10.10">
    <property type="entry name" value="Winged helix-like DNA-binding domain superfamily/Winged helix DNA-binding domain"/>
    <property type="match status" value="1"/>
</dbReference>
<name>X1B6X7_9ZZZZ</name>
<evidence type="ECO:0000313" key="1">
    <source>
        <dbReference type="EMBL" id="GAG91494.1"/>
    </source>
</evidence>
<feature type="non-terminal residue" evidence="1">
    <location>
        <position position="142"/>
    </location>
</feature>
<dbReference type="AlphaFoldDB" id="X1B6X7"/>